<dbReference type="InterPro" id="IPR001663">
    <property type="entry name" value="Rng_hydr_dOase-A"/>
</dbReference>
<dbReference type="PANTHER" id="PTHR43756">
    <property type="entry name" value="CHOLINE MONOOXYGENASE, CHLOROPLASTIC"/>
    <property type="match status" value="1"/>
</dbReference>
<dbReference type="PROSITE" id="PS51296">
    <property type="entry name" value="RIESKE"/>
    <property type="match status" value="1"/>
</dbReference>
<dbReference type="CDD" id="cd03469">
    <property type="entry name" value="Rieske_RO_Alpha_N"/>
    <property type="match status" value="1"/>
</dbReference>
<protein>
    <submittedName>
        <fullName evidence="9">(2Fe-2S)-binding protein</fullName>
    </submittedName>
</protein>
<evidence type="ECO:0000256" key="5">
    <source>
        <dbReference type="ARBA" id="ARBA00023002"/>
    </source>
</evidence>
<proteinExistence type="inferred from homology"/>
<evidence type="ECO:0000313" key="9">
    <source>
        <dbReference type="EMBL" id="BCM24865.1"/>
    </source>
</evidence>
<evidence type="ECO:0000256" key="6">
    <source>
        <dbReference type="ARBA" id="ARBA00023004"/>
    </source>
</evidence>
<keyword evidence="3" id="KW-0001">2Fe-2S</keyword>
<evidence type="ECO:0000259" key="8">
    <source>
        <dbReference type="PROSITE" id="PS51296"/>
    </source>
</evidence>
<name>A0A8D5JLH1_9PROT</name>
<dbReference type="PANTHER" id="PTHR43756:SF5">
    <property type="entry name" value="CHOLINE MONOOXYGENASE, CHLOROPLASTIC"/>
    <property type="match status" value="1"/>
</dbReference>
<accession>A0A8D5JLH1</accession>
<keyword evidence="5" id="KW-0560">Oxidoreductase</keyword>
<dbReference type="EMBL" id="AP024110">
    <property type="protein sequence ID" value="BCM24865.1"/>
    <property type="molecule type" value="Genomic_DNA"/>
</dbReference>
<evidence type="ECO:0000256" key="3">
    <source>
        <dbReference type="ARBA" id="ARBA00022714"/>
    </source>
</evidence>
<dbReference type="GO" id="GO:0051537">
    <property type="term" value="F:2 iron, 2 sulfur cluster binding"/>
    <property type="evidence" value="ECO:0007669"/>
    <property type="project" value="UniProtKB-KW"/>
</dbReference>
<dbReference type="InterPro" id="IPR017941">
    <property type="entry name" value="Rieske_2Fe-2S"/>
</dbReference>
<dbReference type="Gene3D" id="2.102.10.10">
    <property type="entry name" value="Rieske [2Fe-2S] iron-sulphur domain"/>
    <property type="match status" value="1"/>
</dbReference>
<comment type="similarity">
    <text evidence="2">Belongs to the bacterial ring-hydroxylating dioxygenase alpha subunit family.</text>
</comment>
<dbReference type="Pfam" id="PF00355">
    <property type="entry name" value="Rieske"/>
    <property type="match status" value="1"/>
</dbReference>
<reference evidence="9" key="1">
    <citation type="journal article" date="2021" name="Arch. Microbiol.">
        <title>Methyloradius palustris gen. nov., sp. nov., a methanol-oxidizing bacterium isolated from snow.</title>
        <authorList>
            <person name="Miyadera T."/>
            <person name="Kojima H."/>
            <person name="Fukui M."/>
        </authorList>
    </citation>
    <scope>NUCLEOTIDE SEQUENCE</scope>
    <source>
        <strain evidence="9">Zm11</strain>
    </source>
</reference>
<dbReference type="Proteomes" id="UP000826722">
    <property type="component" value="Chromosome"/>
</dbReference>
<evidence type="ECO:0000256" key="7">
    <source>
        <dbReference type="ARBA" id="ARBA00023014"/>
    </source>
</evidence>
<feature type="domain" description="Rieske" evidence="8">
    <location>
        <begin position="50"/>
        <end position="147"/>
    </location>
</feature>
<dbReference type="InterPro" id="IPR036922">
    <property type="entry name" value="Rieske_2Fe-2S_sf"/>
</dbReference>
<evidence type="ECO:0000256" key="2">
    <source>
        <dbReference type="ARBA" id="ARBA00008751"/>
    </source>
</evidence>
<keyword evidence="7" id="KW-0411">Iron-sulfur</keyword>
<dbReference type="GO" id="GO:0005506">
    <property type="term" value="F:iron ion binding"/>
    <property type="evidence" value="ECO:0007669"/>
    <property type="project" value="InterPro"/>
</dbReference>
<organism evidence="9 10">
    <name type="scientific">Methyloradius palustris</name>
    <dbReference type="NCBI Taxonomy" id="2778876"/>
    <lineage>
        <taxon>Bacteria</taxon>
        <taxon>Pseudomonadati</taxon>
        <taxon>Pseudomonadota</taxon>
        <taxon>Betaproteobacteria</taxon>
        <taxon>Nitrosomonadales</taxon>
        <taxon>Methylophilaceae</taxon>
        <taxon>Methyloradius</taxon>
    </lineage>
</organism>
<dbReference type="InterPro" id="IPR015879">
    <property type="entry name" value="Ring_hydroxy_dOase_asu_C_dom"/>
</dbReference>
<comment type="cofactor">
    <cofactor evidence="1">
        <name>Fe cation</name>
        <dbReference type="ChEBI" id="CHEBI:24875"/>
    </cofactor>
</comment>
<dbReference type="GO" id="GO:0016491">
    <property type="term" value="F:oxidoreductase activity"/>
    <property type="evidence" value="ECO:0007669"/>
    <property type="project" value="UniProtKB-KW"/>
</dbReference>
<dbReference type="RefSeq" id="WP_221765353.1">
    <property type="nucleotide sequence ID" value="NZ_AP024110.1"/>
</dbReference>
<evidence type="ECO:0000313" key="10">
    <source>
        <dbReference type="Proteomes" id="UP000826722"/>
    </source>
</evidence>
<dbReference type="AlphaFoldDB" id="A0A8D5JLH1"/>
<dbReference type="KEGG" id="mpau:ZMTM_11240"/>
<dbReference type="SUPFAM" id="SSF50022">
    <property type="entry name" value="ISP domain"/>
    <property type="match status" value="1"/>
</dbReference>
<keyword evidence="10" id="KW-1185">Reference proteome</keyword>
<gene>
    <name evidence="9" type="ORF">ZMTM_11240</name>
</gene>
<dbReference type="Pfam" id="PF00848">
    <property type="entry name" value="Ring_hydroxyl_A"/>
    <property type="match status" value="1"/>
</dbReference>
<dbReference type="CDD" id="cd00680">
    <property type="entry name" value="RHO_alpha_C"/>
    <property type="match status" value="1"/>
</dbReference>
<keyword evidence="4" id="KW-0479">Metal-binding</keyword>
<evidence type="ECO:0000256" key="1">
    <source>
        <dbReference type="ARBA" id="ARBA00001962"/>
    </source>
</evidence>
<dbReference type="SUPFAM" id="SSF55961">
    <property type="entry name" value="Bet v1-like"/>
    <property type="match status" value="1"/>
</dbReference>
<dbReference type="Gene3D" id="3.90.380.10">
    <property type="entry name" value="Naphthalene 1,2-dioxygenase Alpha Subunit, Chain A, domain 1"/>
    <property type="match status" value="1"/>
</dbReference>
<evidence type="ECO:0000256" key="4">
    <source>
        <dbReference type="ARBA" id="ARBA00022723"/>
    </source>
</evidence>
<keyword evidence="6" id="KW-0408">Iron</keyword>
<sequence>MASILSKQSASVTRIHQQSAPQLPVAWYVDADIYALEQKVLFANAPKYAGHTLMAQNQGDFYTLEWMQNAKALVNNGKDISLINNICKHRQAIMLNGSGTAKHIVCPLHRWTYNLQGELLGAPHFDENPCLHLNKSPLQNWNGLLFDSQRDIAKDLAKLGCKQDFDFTGYHLNRVKVEEYAFNWKTFIEVYLEDYHVGPFHPGLDQFVDCDKLQWEFNEHYSVQTVGVKHGLEKSGSPTYQRWQQQVLEHTGGATPKYGAIWMVYYPFLMIEWYPNVLVVSHIIPRGVDACTNVVEFYYPEDISLFEQAFVEAHQAAYEETALEDEEICQRMHDGRKALFSINEDERGPYQHPMETGLEHFHLWLRKQLDPHL</sequence>